<dbReference type="SUPFAM" id="SSF55073">
    <property type="entry name" value="Nucleotide cyclase"/>
    <property type="match status" value="1"/>
</dbReference>
<dbReference type="SMART" id="SM00267">
    <property type="entry name" value="GGDEF"/>
    <property type="match status" value="1"/>
</dbReference>
<dbReference type="Gene3D" id="3.20.20.450">
    <property type="entry name" value="EAL domain"/>
    <property type="match status" value="1"/>
</dbReference>
<dbReference type="InterPro" id="IPR001633">
    <property type="entry name" value="EAL_dom"/>
</dbReference>
<dbReference type="CDD" id="cd00130">
    <property type="entry name" value="PAS"/>
    <property type="match status" value="1"/>
</dbReference>
<evidence type="ECO:0000259" key="1">
    <source>
        <dbReference type="PROSITE" id="PS50112"/>
    </source>
</evidence>
<dbReference type="Pfam" id="PF00990">
    <property type="entry name" value="GGDEF"/>
    <property type="match status" value="1"/>
</dbReference>
<keyword evidence="5" id="KW-1185">Reference proteome</keyword>
<gene>
    <name evidence="4" type="ORF">GCM10007877_19230</name>
</gene>
<dbReference type="EMBL" id="BSPD01000042">
    <property type="protein sequence ID" value="GLS26208.1"/>
    <property type="molecule type" value="Genomic_DNA"/>
</dbReference>
<dbReference type="CDD" id="cd01948">
    <property type="entry name" value="EAL"/>
    <property type="match status" value="1"/>
</dbReference>
<dbReference type="PANTHER" id="PTHR44757">
    <property type="entry name" value="DIGUANYLATE CYCLASE DGCP"/>
    <property type="match status" value="1"/>
</dbReference>
<dbReference type="AlphaFoldDB" id="A0AA37WM92"/>
<evidence type="ECO:0000313" key="5">
    <source>
        <dbReference type="Proteomes" id="UP001156870"/>
    </source>
</evidence>
<feature type="domain" description="PAS" evidence="1">
    <location>
        <begin position="115"/>
        <end position="159"/>
    </location>
</feature>
<dbReference type="InterPro" id="IPR000160">
    <property type="entry name" value="GGDEF_dom"/>
</dbReference>
<dbReference type="PROSITE" id="PS50883">
    <property type="entry name" value="EAL"/>
    <property type="match status" value="1"/>
</dbReference>
<dbReference type="SUPFAM" id="SSF141868">
    <property type="entry name" value="EAL domain-like"/>
    <property type="match status" value="1"/>
</dbReference>
<dbReference type="InterPro" id="IPR035965">
    <property type="entry name" value="PAS-like_dom_sf"/>
</dbReference>
<dbReference type="NCBIfam" id="TIGR00254">
    <property type="entry name" value="GGDEF"/>
    <property type="match status" value="1"/>
</dbReference>
<dbReference type="Proteomes" id="UP001156870">
    <property type="component" value="Unassembled WGS sequence"/>
</dbReference>
<dbReference type="InterPro" id="IPR035919">
    <property type="entry name" value="EAL_sf"/>
</dbReference>
<dbReference type="SMART" id="SM00052">
    <property type="entry name" value="EAL"/>
    <property type="match status" value="1"/>
</dbReference>
<feature type="domain" description="EAL" evidence="2">
    <location>
        <begin position="722"/>
        <end position="975"/>
    </location>
</feature>
<evidence type="ECO:0000259" key="3">
    <source>
        <dbReference type="PROSITE" id="PS50887"/>
    </source>
</evidence>
<dbReference type="Gene3D" id="3.30.450.20">
    <property type="entry name" value="PAS domain"/>
    <property type="match status" value="3"/>
</dbReference>
<proteinExistence type="predicted"/>
<name>A0AA37WM92_9GAMM</name>
<comment type="caution">
    <text evidence="4">The sequence shown here is derived from an EMBL/GenBank/DDBJ whole genome shotgun (WGS) entry which is preliminary data.</text>
</comment>
<dbReference type="InterPro" id="IPR013656">
    <property type="entry name" value="PAS_4"/>
</dbReference>
<evidence type="ECO:0000313" key="4">
    <source>
        <dbReference type="EMBL" id="GLS26208.1"/>
    </source>
</evidence>
<evidence type="ECO:0008006" key="6">
    <source>
        <dbReference type="Google" id="ProtNLM"/>
    </source>
</evidence>
<dbReference type="PANTHER" id="PTHR44757:SF2">
    <property type="entry name" value="BIOFILM ARCHITECTURE MAINTENANCE PROTEIN MBAA"/>
    <property type="match status" value="1"/>
</dbReference>
<dbReference type="PROSITE" id="PS50112">
    <property type="entry name" value="PAS"/>
    <property type="match status" value="1"/>
</dbReference>
<dbReference type="Pfam" id="PF13426">
    <property type="entry name" value="PAS_9"/>
    <property type="match status" value="1"/>
</dbReference>
<dbReference type="InterPro" id="IPR052155">
    <property type="entry name" value="Biofilm_reg_signaling"/>
</dbReference>
<accession>A0AA37WM92</accession>
<dbReference type="SUPFAM" id="SSF55785">
    <property type="entry name" value="PYP-like sensor domain (PAS domain)"/>
    <property type="match status" value="3"/>
</dbReference>
<dbReference type="CDD" id="cd01949">
    <property type="entry name" value="GGDEF"/>
    <property type="match status" value="1"/>
</dbReference>
<feature type="domain" description="GGDEF" evidence="3">
    <location>
        <begin position="581"/>
        <end position="714"/>
    </location>
</feature>
<organism evidence="4 5">
    <name type="scientific">Marinibactrum halimedae</name>
    <dbReference type="NCBI Taxonomy" id="1444977"/>
    <lineage>
        <taxon>Bacteria</taxon>
        <taxon>Pseudomonadati</taxon>
        <taxon>Pseudomonadota</taxon>
        <taxon>Gammaproteobacteria</taxon>
        <taxon>Cellvibrionales</taxon>
        <taxon>Cellvibrionaceae</taxon>
        <taxon>Marinibactrum</taxon>
    </lineage>
</organism>
<dbReference type="InterPro" id="IPR043128">
    <property type="entry name" value="Rev_trsase/Diguanyl_cyclase"/>
</dbReference>
<dbReference type="PROSITE" id="PS50887">
    <property type="entry name" value="GGDEF"/>
    <property type="match status" value="1"/>
</dbReference>
<dbReference type="InterPro" id="IPR000014">
    <property type="entry name" value="PAS"/>
</dbReference>
<sequence>MLMSALGTLGAIVWTFDLDRHVMSYSQELGIRAGIDGGESESTLTELDVFECLDDEHVEAFLIAAEEAYRSQTPLDFQTHIRLYGALMPYRMLGSPETQASARLISGLMLSGIDSSGVLSCVLNHTETPVYVKDLNGFYLYVNPAFAAIFDRTPEELYGFDDQHINLVGAHRQLSQIYKEQEHKALSLGTLVASEEVVVGVTYLCNRFPVSNSQGRVFAVGGIFINITRQKAHEHTAEIQHQQLQTVIDHLPSLVMYLDSNLNVVSINRSFAEYSNAHVTNTQERKQPLLEYFPGYGQPSLTQSIEQAFNSGKSSMSQLIEHVVTGNVRWYRLDVIPTGSSSISALTSTSSTETSPVEGLSIESSIKKIESSTTKIEVSADKIEARGVLLIATDVTESSQQQLVLKASEKKYRNFVRNSQEGICQLLVTKALPLNLSVAERTELMIENMFIAECNATFSTFFGFDQPEECEGQSLVSLLGRASISRWAQMFINNNYKIGSFELEYIDVLGKLRWLNVSAYGELERDLLVSVWVTCADVTDRHLYFEQLERHANYDSLTGLPNRNKLQKSIERVLKKVNERQILGLMIINIDRFKELNSSLGHQVGDGVLKKVAQRIYNICREYNGMAAKLGGDEFAVYLVEKSETIILGAAQAILASLSQSFELGVFNSGVGASIGVSYAPVHAKDFSSLMRAADSALYHAKEQGHSILPYNASFNSMTPKRIALLSDLHRGIWENQLRLVYQPKVDIQSQTLVGFEALLRWQHPALGNVKPDEFIPLAESSNFIRPLTSWVLDAAFTQLRRWRDKGFNVTLAVNLSVRNLHDQGLVESIIQSMANYELPPSCLELELTETVIMSDPKLVQEVLNGLHDHGIKMSIDDFGTGYSSLVYLKRLPVSTLKVDYSFVVNMLSDEQDEIIVRSTINLAHNLGLKVIAEGVENLETLKRLGELNCDQAQGFYIGHPLEESAIEGWLNENQQWRLKEDH</sequence>
<dbReference type="Gene3D" id="3.30.70.270">
    <property type="match status" value="1"/>
</dbReference>
<reference evidence="4 5" key="1">
    <citation type="journal article" date="2014" name="Int. J. Syst. Evol. Microbiol.">
        <title>Complete genome sequence of Corynebacterium casei LMG S-19264T (=DSM 44701T), isolated from a smear-ripened cheese.</title>
        <authorList>
            <consortium name="US DOE Joint Genome Institute (JGI-PGF)"/>
            <person name="Walter F."/>
            <person name="Albersmeier A."/>
            <person name="Kalinowski J."/>
            <person name="Ruckert C."/>
        </authorList>
    </citation>
    <scope>NUCLEOTIDE SEQUENCE [LARGE SCALE GENOMIC DNA]</scope>
    <source>
        <strain evidence="4 5">NBRC 110095</strain>
    </source>
</reference>
<protein>
    <recommendedName>
        <fullName evidence="6">EAL domain-containing protein</fullName>
    </recommendedName>
</protein>
<dbReference type="SMART" id="SM00091">
    <property type="entry name" value="PAS"/>
    <property type="match status" value="2"/>
</dbReference>
<dbReference type="Pfam" id="PF00563">
    <property type="entry name" value="EAL"/>
    <property type="match status" value="1"/>
</dbReference>
<evidence type="ECO:0000259" key="2">
    <source>
        <dbReference type="PROSITE" id="PS50883"/>
    </source>
</evidence>
<dbReference type="InterPro" id="IPR029787">
    <property type="entry name" value="Nucleotide_cyclase"/>
</dbReference>
<dbReference type="Pfam" id="PF08448">
    <property type="entry name" value="PAS_4"/>
    <property type="match status" value="1"/>
</dbReference>